<comment type="similarity">
    <text evidence="2">Belongs to the 2H phosphoesterase superfamily. ThpR family.</text>
</comment>
<feature type="active site" description="Proton donor" evidence="2">
    <location>
        <position position="42"/>
    </location>
</feature>
<dbReference type="OrthoDB" id="9789350at2"/>
<evidence type="ECO:0000313" key="3">
    <source>
        <dbReference type="EMBL" id="SFU89546.1"/>
    </source>
</evidence>
<feature type="short sequence motif" description="HXTX 2" evidence="2">
    <location>
        <begin position="126"/>
        <end position="129"/>
    </location>
</feature>
<dbReference type="InterPro" id="IPR004175">
    <property type="entry name" value="RNA_CPDase"/>
</dbReference>
<gene>
    <name evidence="3" type="ORF">SAMN04487941_3114</name>
</gene>
<dbReference type="GO" id="GO:0016874">
    <property type="term" value="F:ligase activity"/>
    <property type="evidence" value="ECO:0007669"/>
    <property type="project" value="UniProtKB-KW"/>
</dbReference>
<protein>
    <recommendedName>
        <fullName evidence="2">RNA 2',3'-cyclic phosphodiesterase</fullName>
        <shortName evidence="2">RNA 2',3'-CPDase</shortName>
        <ecNumber evidence="2">3.1.4.58</ecNumber>
    </recommendedName>
</protein>
<dbReference type="PANTHER" id="PTHR35561:SF1">
    <property type="entry name" value="RNA 2',3'-CYCLIC PHOSPHODIESTERASE"/>
    <property type="match status" value="1"/>
</dbReference>
<evidence type="ECO:0000313" key="4">
    <source>
        <dbReference type="Proteomes" id="UP000182491"/>
    </source>
</evidence>
<comment type="catalytic activity">
    <reaction evidence="2">
        <text>a 3'-end 2',3'-cyclophospho-ribonucleotide-RNA + H2O = a 3'-end 2'-phospho-ribonucleotide-RNA + H(+)</text>
        <dbReference type="Rhea" id="RHEA:11828"/>
        <dbReference type="Rhea" id="RHEA-COMP:10464"/>
        <dbReference type="Rhea" id="RHEA-COMP:17353"/>
        <dbReference type="ChEBI" id="CHEBI:15377"/>
        <dbReference type="ChEBI" id="CHEBI:15378"/>
        <dbReference type="ChEBI" id="CHEBI:83064"/>
        <dbReference type="ChEBI" id="CHEBI:173113"/>
        <dbReference type="EC" id="3.1.4.58"/>
    </reaction>
</comment>
<dbReference type="EC" id="3.1.4.58" evidence="2"/>
<dbReference type="EMBL" id="FPCA01000004">
    <property type="protein sequence ID" value="SFU89546.1"/>
    <property type="molecule type" value="Genomic_DNA"/>
</dbReference>
<dbReference type="HAMAP" id="MF_01940">
    <property type="entry name" value="RNA_CPDase"/>
    <property type="match status" value="1"/>
</dbReference>
<dbReference type="AlphaFoldDB" id="A0A1I7JWN4"/>
<feature type="short sequence motif" description="HXTX 1" evidence="2">
    <location>
        <begin position="42"/>
        <end position="45"/>
    </location>
</feature>
<dbReference type="STRING" id="388950.GCA_001611675_00694"/>
<dbReference type="GO" id="GO:0004113">
    <property type="term" value="F:2',3'-cyclic-nucleotide 3'-phosphodiesterase activity"/>
    <property type="evidence" value="ECO:0007669"/>
    <property type="project" value="InterPro"/>
</dbReference>
<organism evidence="3 4">
    <name type="scientific">Pontibacter akesuensis</name>
    <dbReference type="NCBI Taxonomy" id="388950"/>
    <lineage>
        <taxon>Bacteria</taxon>
        <taxon>Pseudomonadati</taxon>
        <taxon>Bacteroidota</taxon>
        <taxon>Cytophagia</taxon>
        <taxon>Cytophagales</taxon>
        <taxon>Hymenobacteraceae</taxon>
        <taxon>Pontibacter</taxon>
    </lineage>
</organism>
<dbReference type="Proteomes" id="UP000182491">
    <property type="component" value="Unassembled WGS sequence"/>
</dbReference>
<accession>A0A1I7JWN4</accession>
<name>A0A1I7JWN4_9BACT</name>
<dbReference type="NCBIfam" id="TIGR02258">
    <property type="entry name" value="2_5_ligase"/>
    <property type="match status" value="1"/>
</dbReference>
<dbReference type="Pfam" id="PF13563">
    <property type="entry name" value="2_5_RNA_ligase2"/>
    <property type="match status" value="1"/>
</dbReference>
<dbReference type="SUPFAM" id="SSF55144">
    <property type="entry name" value="LigT-like"/>
    <property type="match status" value="1"/>
</dbReference>
<dbReference type="GO" id="GO:0008664">
    <property type="term" value="F:RNA 2',3'-cyclic 3'-phosphodiesterase activity"/>
    <property type="evidence" value="ECO:0007669"/>
    <property type="project" value="UniProtKB-EC"/>
</dbReference>
<comment type="function">
    <text evidence="2">Hydrolyzes RNA 2',3'-cyclic phosphodiester to an RNA 2'-phosphomonoester.</text>
</comment>
<keyword evidence="4" id="KW-1185">Reference proteome</keyword>
<dbReference type="RefSeq" id="WP_068836880.1">
    <property type="nucleotide sequence ID" value="NZ_BMXC01000004.1"/>
</dbReference>
<keyword evidence="1 2" id="KW-0378">Hydrolase</keyword>
<keyword evidence="3" id="KW-0436">Ligase</keyword>
<dbReference type="InterPro" id="IPR009097">
    <property type="entry name" value="Cyclic_Pdiesterase"/>
</dbReference>
<sequence length="181" mass="20561">MKDTIRLFVAAILPPDVQNTLQQHLQPYTHPAIRFLPVQNLHLTLFFIGNVPQEQLTSITHRVQEVAQRHQPFILDLEQLEPGPNRRQPRLLWARFAANPTFEALSYELSAALAQQPAKKLKPIPHVTLARFKKDKPVPADLPVVELDAPLQLPVPEIALWQSELASPHPVYSVLKHFPLS</sequence>
<feature type="active site" description="Proton acceptor" evidence="2">
    <location>
        <position position="126"/>
    </location>
</feature>
<evidence type="ECO:0000256" key="2">
    <source>
        <dbReference type="HAMAP-Rule" id="MF_01940"/>
    </source>
</evidence>
<dbReference type="Gene3D" id="3.90.1140.10">
    <property type="entry name" value="Cyclic phosphodiesterase"/>
    <property type="match status" value="1"/>
</dbReference>
<reference evidence="4" key="1">
    <citation type="submission" date="2016-10" db="EMBL/GenBank/DDBJ databases">
        <authorList>
            <person name="Varghese N."/>
        </authorList>
    </citation>
    <scope>NUCLEOTIDE SEQUENCE [LARGE SCALE GENOMIC DNA]</scope>
    <source>
        <strain evidence="4">DSM 18820</strain>
    </source>
</reference>
<evidence type="ECO:0000256" key="1">
    <source>
        <dbReference type="ARBA" id="ARBA00022801"/>
    </source>
</evidence>
<proteinExistence type="inferred from homology"/>
<dbReference type="PANTHER" id="PTHR35561">
    <property type="entry name" value="RNA 2',3'-CYCLIC PHOSPHODIESTERASE"/>
    <property type="match status" value="1"/>
</dbReference>